<organism evidence="2">
    <name type="scientific">freshwater metagenome</name>
    <dbReference type="NCBI Taxonomy" id="449393"/>
    <lineage>
        <taxon>unclassified sequences</taxon>
        <taxon>metagenomes</taxon>
        <taxon>ecological metagenomes</taxon>
    </lineage>
</organism>
<dbReference type="SUPFAM" id="SSF53474">
    <property type="entry name" value="alpha/beta-Hydrolases"/>
    <property type="match status" value="1"/>
</dbReference>
<dbReference type="EMBL" id="CAEZUO010000026">
    <property type="protein sequence ID" value="CAB4602916.1"/>
    <property type="molecule type" value="Genomic_DNA"/>
</dbReference>
<dbReference type="PANTHER" id="PTHR43433:SF5">
    <property type="entry name" value="AB HYDROLASE-1 DOMAIN-CONTAINING PROTEIN"/>
    <property type="match status" value="1"/>
</dbReference>
<dbReference type="InterPro" id="IPR050471">
    <property type="entry name" value="AB_hydrolase"/>
</dbReference>
<evidence type="ECO:0000313" key="2">
    <source>
        <dbReference type="EMBL" id="CAB4602916.1"/>
    </source>
</evidence>
<accession>A0A6J6GNV6</accession>
<dbReference type="InterPro" id="IPR000073">
    <property type="entry name" value="AB_hydrolase_1"/>
</dbReference>
<dbReference type="Pfam" id="PF00561">
    <property type="entry name" value="Abhydrolase_1"/>
    <property type="match status" value="1"/>
</dbReference>
<proteinExistence type="predicted"/>
<protein>
    <submittedName>
        <fullName evidence="2">Unannotated protein</fullName>
    </submittedName>
</protein>
<name>A0A6J6GNV6_9ZZZZ</name>
<sequence length="291" mass="31704">MRAQANGIEIEYETLGDPSDPPLLVVAGLGCQLKWWNPDFLQGFVDRGFYVITFDNRDVGLSTKIDTHIDLMGAVAGYLQGTPVEAPYQLSDMSADAWGLCDALGLDRVHLIGASMGGMIVQQMTIDHPERVISLTSIMSTTGEPDVGQPTPEAVGVLLEPAPTEREANLAKSLEAGRLLAGPVYCDEDWILERNTLQFDRCFHPEGQTAQLLAIVTSPPRSDRLREIDVPALVIHGDIDPLVTFSGGERTAESLRGSEFLVLENMGHDVPRQYWATIIEHVTALAARANA</sequence>
<dbReference type="AlphaFoldDB" id="A0A6J6GNV6"/>
<dbReference type="GO" id="GO:0004806">
    <property type="term" value="F:triacylglycerol lipase activity"/>
    <property type="evidence" value="ECO:0007669"/>
    <property type="project" value="TreeGrafter"/>
</dbReference>
<feature type="domain" description="AB hydrolase-1" evidence="1">
    <location>
        <begin position="21"/>
        <end position="269"/>
    </location>
</feature>
<dbReference type="GO" id="GO:0046503">
    <property type="term" value="P:glycerolipid catabolic process"/>
    <property type="evidence" value="ECO:0007669"/>
    <property type="project" value="TreeGrafter"/>
</dbReference>
<dbReference type="Gene3D" id="3.40.50.1820">
    <property type="entry name" value="alpha/beta hydrolase"/>
    <property type="match status" value="1"/>
</dbReference>
<evidence type="ECO:0000259" key="1">
    <source>
        <dbReference type="Pfam" id="PF00561"/>
    </source>
</evidence>
<gene>
    <name evidence="2" type="ORF">UFOPK1827_00745</name>
</gene>
<dbReference type="InterPro" id="IPR029058">
    <property type="entry name" value="AB_hydrolase_fold"/>
</dbReference>
<reference evidence="2" key="1">
    <citation type="submission" date="2020-05" db="EMBL/GenBank/DDBJ databases">
        <authorList>
            <person name="Chiriac C."/>
            <person name="Salcher M."/>
            <person name="Ghai R."/>
            <person name="Kavagutti S V."/>
        </authorList>
    </citation>
    <scope>NUCLEOTIDE SEQUENCE</scope>
</reference>
<dbReference type="PROSITE" id="PS51257">
    <property type="entry name" value="PROKAR_LIPOPROTEIN"/>
    <property type="match status" value="1"/>
</dbReference>
<dbReference type="PANTHER" id="PTHR43433">
    <property type="entry name" value="HYDROLASE, ALPHA/BETA FOLD FAMILY PROTEIN"/>
    <property type="match status" value="1"/>
</dbReference>